<dbReference type="RefSeq" id="WP_167210298.1">
    <property type="nucleotide sequence ID" value="NZ_CP050063.1"/>
</dbReference>
<dbReference type="SUPFAM" id="SSF53448">
    <property type="entry name" value="Nucleotide-diphospho-sugar transferases"/>
    <property type="match status" value="1"/>
</dbReference>
<evidence type="ECO:0000313" key="1">
    <source>
        <dbReference type="EMBL" id="QIP14350.1"/>
    </source>
</evidence>
<proteinExistence type="predicted"/>
<dbReference type="AlphaFoldDB" id="A0A6G9APL6"/>
<dbReference type="InterPro" id="IPR029044">
    <property type="entry name" value="Nucleotide-diphossugar_trans"/>
</dbReference>
<dbReference type="KEGG" id="spib:G8759_17875"/>
<gene>
    <name evidence="1" type="ORF">G8759_17875</name>
</gene>
<organism evidence="1 2">
    <name type="scientific">Spirosoma aureum</name>
    <dbReference type="NCBI Taxonomy" id="2692134"/>
    <lineage>
        <taxon>Bacteria</taxon>
        <taxon>Pseudomonadati</taxon>
        <taxon>Bacteroidota</taxon>
        <taxon>Cytophagia</taxon>
        <taxon>Cytophagales</taxon>
        <taxon>Cytophagaceae</taxon>
        <taxon>Spirosoma</taxon>
    </lineage>
</organism>
<dbReference type="PANTHER" id="PTHR36529">
    <property type="entry name" value="SLL1095 PROTEIN"/>
    <property type="match status" value="1"/>
</dbReference>
<keyword evidence="2" id="KW-1185">Reference proteome</keyword>
<dbReference type="Pfam" id="PF09837">
    <property type="entry name" value="DUF2064"/>
    <property type="match status" value="1"/>
</dbReference>
<protein>
    <submittedName>
        <fullName evidence="1">DUF2064 domain-containing protein</fullName>
    </submittedName>
</protein>
<sequence>MSTRYPRTAVLLFILPAHLDAARKRLAIGQRASESKGTLRNRAFWVAMQQLAVAKVRAAGLTCVHSTEIVSTTDYSAPFGAQLSNAVQAVLTKGFDQVIVIGNDCPDLRVSDLRAAANALTHGQLPVGYDQRGGVFLFGLDQRILENRPAHLLANLPWQTPQLGASLANFLSNSFDGVMTLSAIRTDWNNRSDLRSGVWLSGAFSSLAHKIWVLIVTAWGPFNTLVYRSINKATHSYGLRAPPASC</sequence>
<dbReference type="Proteomes" id="UP000501802">
    <property type="component" value="Chromosome"/>
</dbReference>
<evidence type="ECO:0000313" key="2">
    <source>
        <dbReference type="Proteomes" id="UP000501802"/>
    </source>
</evidence>
<dbReference type="PANTHER" id="PTHR36529:SF1">
    <property type="entry name" value="GLYCOSYLTRANSFERASE"/>
    <property type="match status" value="1"/>
</dbReference>
<reference evidence="1 2" key="1">
    <citation type="submission" date="2020-03" db="EMBL/GenBank/DDBJ databases">
        <authorList>
            <person name="Kim M.K."/>
        </authorList>
    </citation>
    <scope>NUCLEOTIDE SEQUENCE [LARGE SCALE GENOMIC DNA]</scope>
    <source>
        <strain evidence="1 2">BT328</strain>
    </source>
</reference>
<name>A0A6G9APL6_9BACT</name>
<dbReference type="Gene3D" id="3.90.550.10">
    <property type="entry name" value="Spore Coat Polysaccharide Biosynthesis Protein SpsA, Chain A"/>
    <property type="match status" value="1"/>
</dbReference>
<dbReference type="InterPro" id="IPR018641">
    <property type="entry name" value="Trfase_1_rSAM/seldom-assoc"/>
</dbReference>
<accession>A0A6G9APL6</accession>
<dbReference type="EMBL" id="CP050063">
    <property type="protein sequence ID" value="QIP14350.1"/>
    <property type="molecule type" value="Genomic_DNA"/>
</dbReference>